<reference evidence="2" key="1">
    <citation type="submission" date="2014-09" db="EMBL/GenBank/DDBJ databases">
        <authorList>
            <person name="Mudge J."/>
            <person name="Ramaraj T."/>
            <person name="Lindquist I.E."/>
            <person name="Bharti A.K."/>
            <person name="Sundararajan A."/>
            <person name="Cameron C.T."/>
            <person name="Woodward J.E."/>
            <person name="May G.D."/>
            <person name="Brubaker C."/>
            <person name="Broadhvest J."/>
            <person name="Wilkins T.A."/>
        </authorList>
    </citation>
    <scope>NUCLEOTIDE SEQUENCE</scope>
    <source>
        <strain evidence="2">cv. AKA8401</strain>
    </source>
</reference>
<sequence>MSISMGEN</sequence>
<name>A0A0B0N918_GOSAR</name>
<gene>
    <name evidence="1" type="ORF">F383_36715</name>
</gene>
<evidence type="ECO:0000313" key="2">
    <source>
        <dbReference type="Proteomes" id="UP000032142"/>
    </source>
</evidence>
<dbReference type="Proteomes" id="UP000032142">
    <property type="component" value="Unassembled WGS sequence"/>
</dbReference>
<evidence type="ECO:0000313" key="1">
    <source>
        <dbReference type="EMBL" id="KHG09275.1"/>
    </source>
</evidence>
<organism evidence="1 2">
    <name type="scientific">Gossypium arboreum</name>
    <name type="common">Tree cotton</name>
    <name type="synonym">Gossypium nanking</name>
    <dbReference type="NCBI Taxonomy" id="29729"/>
    <lineage>
        <taxon>Eukaryota</taxon>
        <taxon>Viridiplantae</taxon>
        <taxon>Streptophyta</taxon>
        <taxon>Embryophyta</taxon>
        <taxon>Tracheophyta</taxon>
        <taxon>Spermatophyta</taxon>
        <taxon>Magnoliopsida</taxon>
        <taxon>eudicotyledons</taxon>
        <taxon>Gunneridae</taxon>
        <taxon>Pentapetalae</taxon>
        <taxon>rosids</taxon>
        <taxon>malvids</taxon>
        <taxon>Malvales</taxon>
        <taxon>Malvaceae</taxon>
        <taxon>Malvoideae</taxon>
        <taxon>Gossypium</taxon>
    </lineage>
</organism>
<dbReference type="EMBL" id="KN390240">
    <property type="protein sequence ID" value="KHG09275.1"/>
    <property type="molecule type" value="Genomic_DNA"/>
</dbReference>
<protein>
    <submittedName>
        <fullName evidence="1">Uncharacterized protein</fullName>
    </submittedName>
</protein>
<keyword evidence="2" id="KW-1185">Reference proteome</keyword>
<proteinExistence type="predicted"/>
<accession>A0A0B0N918</accession>